<dbReference type="AlphaFoldDB" id="A0A074LMR9"/>
<dbReference type="STRING" id="1048983.EL17_05775"/>
<dbReference type="EMBL" id="JMIH01000014">
    <property type="protein sequence ID" value="KEO75177.1"/>
    <property type="molecule type" value="Genomic_DNA"/>
</dbReference>
<accession>A0A074LMR9</accession>
<organism evidence="1 2">
    <name type="scientific">Anditalea andensis</name>
    <dbReference type="NCBI Taxonomy" id="1048983"/>
    <lineage>
        <taxon>Bacteria</taxon>
        <taxon>Pseudomonadati</taxon>
        <taxon>Bacteroidota</taxon>
        <taxon>Cytophagia</taxon>
        <taxon>Cytophagales</taxon>
        <taxon>Cytophagaceae</taxon>
        <taxon>Anditalea</taxon>
    </lineage>
</organism>
<evidence type="ECO:0000313" key="1">
    <source>
        <dbReference type="EMBL" id="KEO75177.1"/>
    </source>
</evidence>
<dbReference type="RefSeq" id="WP_035071815.1">
    <property type="nucleotide sequence ID" value="NZ_JMIH01000014.1"/>
</dbReference>
<dbReference type="OrthoDB" id="9798438at2"/>
<sequence>MRLLFSDLIFKLFFLISLIPFIISERVQEKFDLRLNSNIEDSLFSSGKKVAVMEKAFLSETSGIVVSRKHPGIMYIHNDSGNDPEVYLLDSLGDYAGRITLKNTINRDFEDIAIGPGPIKNKDYIYIGDIGDNASNHKELYLYRFAEPNKLQKDLEIEPEKFTIKYPDGPKDSETLMVDPWNGDVFLLSKRDSSNVLYKAPASAFNTEDPIVLEKVMTLPITMSTAGDISADGTQVLIKNYWTVYYWTREEGQSLEEALAKKPTMLPYKPEPQGEAIGFAPDGNSFFTLSEQRFRITPVLYKYTRK</sequence>
<dbReference type="Proteomes" id="UP000027821">
    <property type="component" value="Unassembled WGS sequence"/>
</dbReference>
<keyword evidence="2" id="KW-1185">Reference proteome</keyword>
<dbReference type="SUPFAM" id="SSF82171">
    <property type="entry name" value="DPP6 N-terminal domain-like"/>
    <property type="match status" value="1"/>
</dbReference>
<reference evidence="1 2" key="1">
    <citation type="submission" date="2014-04" db="EMBL/GenBank/DDBJ databases">
        <title>Characterization and application of a salt tolerant electro-active bacterium.</title>
        <authorList>
            <person name="Yang L."/>
            <person name="Wei S."/>
            <person name="Tay Q.X.M."/>
        </authorList>
    </citation>
    <scope>NUCLEOTIDE SEQUENCE [LARGE SCALE GENOMIC DNA]</scope>
    <source>
        <strain evidence="1 2">LY1</strain>
    </source>
</reference>
<comment type="caution">
    <text evidence="1">The sequence shown here is derived from an EMBL/GenBank/DDBJ whole genome shotgun (WGS) entry which is preliminary data.</text>
</comment>
<name>A0A074LMR9_9BACT</name>
<proteinExistence type="predicted"/>
<dbReference type="eggNOG" id="COG3204">
    <property type="taxonomic scope" value="Bacteria"/>
</dbReference>
<evidence type="ECO:0000313" key="2">
    <source>
        <dbReference type="Proteomes" id="UP000027821"/>
    </source>
</evidence>
<gene>
    <name evidence="1" type="ORF">EL17_05775</name>
</gene>
<protein>
    <submittedName>
        <fullName evidence="1">Membrane protein</fullName>
    </submittedName>
</protein>